<dbReference type="Pfam" id="PF08581">
    <property type="entry name" value="Tup_N"/>
    <property type="match status" value="1"/>
</dbReference>
<feature type="domain" description="Transcriptional repressor Tup1 N-terminal" evidence="9">
    <location>
        <begin position="9"/>
        <end position="86"/>
    </location>
</feature>
<dbReference type="OMA" id="GTTHMML"/>
<dbReference type="Gene3D" id="2.130.10.10">
    <property type="entry name" value="YVTN repeat-like/Quinoprotein amine dehydrogenase"/>
    <property type="match status" value="1"/>
</dbReference>
<dbReference type="GO" id="GO:0003714">
    <property type="term" value="F:transcription corepressor activity"/>
    <property type="evidence" value="ECO:0007669"/>
    <property type="project" value="EnsemblFungi"/>
</dbReference>
<dbReference type="OrthoDB" id="17410at2759"/>
<dbReference type="InterPro" id="IPR013890">
    <property type="entry name" value="Tscrpt_rep_Tup1_N"/>
</dbReference>
<evidence type="ECO:0000256" key="5">
    <source>
        <dbReference type="ARBA" id="ARBA00023163"/>
    </source>
</evidence>
<dbReference type="eggNOG" id="KOG0266">
    <property type="taxonomic scope" value="Eukaryota"/>
</dbReference>
<evidence type="ECO:0000256" key="3">
    <source>
        <dbReference type="ARBA" id="ARBA00022737"/>
    </source>
</evidence>
<dbReference type="GO" id="GO:0000785">
    <property type="term" value="C:chromatin"/>
    <property type="evidence" value="ECO:0007669"/>
    <property type="project" value="EnsemblFungi"/>
</dbReference>
<dbReference type="STRING" id="653667.S9X8L2"/>
<dbReference type="PANTHER" id="PTHR22847">
    <property type="entry name" value="WD40 REPEAT PROTEIN"/>
    <property type="match status" value="1"/>
</dbReference>
<keyword evidence="2 6" id="KW-0853">WD repeat</keyword>
<feature type="repeat" description="WD" evidence="6">
    <location>
        <begin position="311"/>
        <end position="345"/>
    </location>
</feature>
<feature type="repeat" description="WD" evidence="6">
    <location>
        <begin position="428"/>
        <end position="469"/>
    </location>
</feature>
<dbReference type="InterPro" id="IPR036322">
    <property type="entry name" value="WD40_repeat_dom_sf"/>
</dbReference>
<dbReference type="InterPro" id="IPR015943">
    <property type="entry name" value="WD40/YVTN_repeat-like_dom_sf"/>
</dbReference>
<evidence type="ECO:0000256" key="7">
    <source>
        <dbReference type="SAM" id="Coils"/>
    </source>
</evidence>
<dbReference type="Proteomes" id="UP000015464">
    <property type="component" value="Unassembled WGS sequence"/>
</dbReference>
<dbReference type="GO" id="GO:0042393">
    <property type="term" value="F:histone binding"/>
    <property type="evidence" value="ECO:0007669"/>
    <property type="project" value="EnsemblFungi"/>
</dbReference>
<evidence type="ECO:0000259" key="9">
    <source>
        <dbReference type="Pfam" id="PF08581"/>
    </source>
</evidence>
<dbReference type="AlphaFoldDB" id="S9X8L2"/>
<feature type="repeat" description="WD" evidence="6">
    <location>
        <begin position="387"/>
        <end position="418"/>
    </location>
</feature>
<keyword evidence="4" id="KW-0805">Transcription regulation</keyword>
<dbReference type="CDD" id="cd00200">
    <property type="entry name" value="WD40"/>
    <property type="match status" value="1"/>
</dbReference>
<dbReference type="PRINTS" id="PR00320">
    <property type="entry name" value="GPROTEINBRPT"/>
</dbReference>
<keyword evidence="3" id="KW-0677">Repeat</keyword>
<keyword evidence="5" id="KW-0804">Transcription</keyword>
<feature type="compositionally biased region" description="Polar residues" evidence="8">
    <location>
        <begin position="111"/>
        <end position="134"/>
    </location>
</feature>
<evidence type="ECO:0000313" key="10">
    <source>
        <dbReference type="EMBL" id="EPY53482.1"/>
    </source>
</evidence>
<evidence type="ECO:0000256" key="8">
    <source>
        <dbReference type="SAM" id="MobiDB-lite"/>
    </source>
</evidence>
<dbReference type="Pfam" id="PF00400">
    <property type="entry name" value="WD40"/>
    <property type="match status" value="7"/>
</dbReference>
<dbReference type="GO" id="GO:0000122">
    <property type="term" value="P:negative regulation of transcription by RNA polymerase II"/>
    <property type="evidence" value="ECO:0007669"/>
    <property type="project" value="EnsemblFungi"/>
</dbReference>
<dbReference type="InterPro" id="IPR020472">
    <property type="entry name" value="WD40_PAC1"/>
</dbReference>
<feature type="coiled-coil region" evidence="7">
    <location>
        <begin position="58"/>
        <end position="89"/>
    </location>
</feature>
<dbReference type="PROSITE" id="PS50294">
    <property type="entry name" value="WD_REPEATS_REGION"/>
    <property type="match status" value="6"/>
</dbReference>
<evidence type="ECO:0000313" key="11">
    <source>
        <dbReference type="Proteomes" id="UP000015464"/>
    </source>
</evidence>
<evidence type="ECO:0000256" key="2">
    <source>
        <dbReference type="ARBA" id="ARBA00022574"/>
    </source>
</evidence>
<dbReference type="EMBL" id="KE546988">
    <property type="protein sequence ID" value="EPY53482.1"/>
    <property type="molecule type" value="Genomic_DNA"/>
</dbReference>
<feature type="region of interest" description="Disordered" evidence="8">
    <location>
        <begin position="101"/>
        <end position="146"/>
    </location>
</feature>
<keyword evidence="11" id="KW-1185">Reference proteome</keyword>
<feature type="repeat" description="WD" evidence="6">
    <location>
        <begin position="482"/>
        <end position="523"/>
    </location>
</feature>
<dbReference type="GeneID" id="25038829"/>
<evidence type="ECO:0000256" key="4">
    <source>
        <dbReference type="ARBA" id="ARBA00023015"/>
    </source>
</evidence>
<dbReference type="SUPFAM" id="SSF50978">
    <property type="entry name" value="WD40 repeat-like"/>
    <property type="match status" value="1"/>
</dbReference>
<protein>
    <submittedName>
        <fullName evidence="10">Transcriptional corepressor Tup12</fullName>
    </submittedName>
</protein>
<evidence type="ECO:0000256" key="6">
    <source>
        <dbReference type="PROSITE-ProRule" id="PRU00221"/>
    </source>
</evidence>
<gene>
    <name evidence="10" type="ORF">SPOG_04516</name>
</gene>
<organism evidence="10 11">
    <name type="scientific">Schizosaccharomyces cryophilus (strain OY26 / ATCC MYA-4695 / CBS 11777 / NBRC 106824 / NRRL Y48691)</name>
    <name type="common">Fission yeast</name>
    <dbReference type="NCBI Taxonomy" id="653667"/>
    <lineage>
        <taxon>Eukaryota</taxon>
        <taxon>Fungi</taxon>
        <taxon>Dikarya</taxon>
        <taxon>Ascomycota</taxon>
        <taxon>Taphrinomycotina</taxon>
        <taxon>Schizosaccharomycetes</taxon>
        <taxon>Schizosaccharomycetales</taxon>
        <taxon>Schizosaccharomycetaceae</taxon>
        <taxon>Schizosaccharomyces</taxon>
    </lineage>
</organism>
<dbReference type="PANTHER" id="PTHR22847:SF728">
    <property type="entry name" value="TRANSCRIPTIONAL REPRESSOR TUP11-RELATED"/>
    <property type="match status" value="1"/>
</dbReference>
<sequence>MASANVSARVYELLEALKKEFDEVSRKSQSSEHHKDDFDYKGIISSQIQEIALMKQTVMDLEMQQNKVKERYEEEIARLKSQLENRRKEIASGTIFGRRKNSVSVGKPGLSESTKPPFSANGNGITGSAPTNLRSPAVDSDGTALAPLQLPNPELAAQGYPGSLVNPAIVGGMAGSGVRTYPQSLPLGHPPPPESAYASSGTLPVAGGTNAKMNVNPPLPSEMIPTSSLTNNEEKDWSISTIRKDKQSPVSVRLLHTLEHTSVICYVRFSADGKYLATGCNRAAIVFSVETGQLVTLLQEESAEREGDLYVRSVAFSPDGKYLATGVEDRQIRIWDIAQKRVYRLLTGHEQEIYSLDFSKDGKTLISGSGDRTICLWDVEAGEQKLILHTDDGVTTVAFSPDDQYIVAGSLDKVIRVWTSSGTLVEQLIGHQESVYSICFSPDGSHLVSGSLDNTIRLWELQATKRISPSSIKEGGICKQTFSGHKDFILSVAVSPDGKWIISGSKDRTIQFWSLDSPTSQLTLQGHNNSVISVAISPNGHTFATGSGDLRARIWSYTDL</sequence>
<feature type="repeat" description="WD" evidence="6">
    <location>
        <begin position="524"/>
        <end position="560"/>
    </location>
</feature>
<feature type="repeat" description="WD" evidence="6">
    <location>
        <begin position="346"/>
        <end position="387"/>
    </location>
</feature>
<dbReference type="SMART" id="SM00320">
    <property type="entry name" value="WD40"/>
    <property type="match status" value="7"/>
</dbReference>
<accession>S9X8L2</accession>
<proteinExistence type="predicted"/>
<dbReference type="InterPro" id="IPR019775">
    <property type="entry name" value="WD40_repeat_CS"/>
</dbReference>
<reference evidence="10 11" key="1">
    <citation type="journal article" date="2011" name="Science">
        <title>Comparative functional genomics of the fission yeasts.</title>
        <authorList>
            <person name="Rhind N."/>
            <person name="Chen Z."/>
            <person name="Yassour M."/>
            <person name="Thompson D.A."/>
            <person name="Haas B.J."/>
            <person name="Habib N."/>
            <person name="Wapinski I."/>
            <person name="Roy S."/>
            <person name="Lin M.F."/>
            <person name="Heiman D.I."/>
            <person name="Young S.K."/>
            <person name="Furuya K."/>
            <person name="Guo Y."/>
            <person name="Pidoux A."/>
            <person name="Chen H.M."/>
            <person name="Robbertse B."/>
            <person name="Goldberg J.M."/>
            <person name="Aoki K."/>
            <person name="Bayne E.H."/>
            <person name="Berlin A.M."/>
            <person name="Desjardins C.A."/>
            <person name="Dobbs E."/>
            <person name="Dukaj L."/>
            <person name="Fan L."/>
            <person name="FitzGerald M.G."/>
            <person name="French C."/>
            <person name="Gujja S."/>
            <person name="Hansen K."/>
            <person name="Keifenheim D."/>
            <person name="Levin J.Z."/>
            <person name="Mosher R.A."/>
            <person name="Mueller C.A."/>
            <person name="Pfiffner J."/>
            <person name="Priest M."/>
            <person name="Russ C."/>
            <person name="Smialowska A."/>
            <person name="Swoboda P."/>
            <person name="Sykes S.M."/>
            <person name="Vaughn M."/>
            <person name="Vengrova S."/>
            <person name="Yoder R."/>
            <person name="Zeng Q."/>
            <person name="Allshire R."/>
            <person name="Baulcombe D."/>
            <person name="Birren B.W."/>
            <person name="Brown W."/>
            <person name="Ekwall K."/>
            <person name="Kellis M."/>
            <person name="Leatherwood J."/>
            <person name="Levin H."/>
            <person name="Margalit H."/>
            <person name="Martienssen R."/>
            <person name="Nieduszynski C.A."/>
            <person name="Spatafora J.W."/>
            <person name="Friedman N."/>
            <person name="Dalgaard J.Z."/>
            <person name="Baumann P."/>
            <person name="Niki H."/>
            <person name="Regev A."/>
            <person name="Nusbaum C."/>
        </authorList>
    </citation>
    <scope>NUCLEOTIDE SEQUENCE [LARGE SCALE GENOMIC DNA]</scope>
    <source>
        <strain evidence="11">OY26 / ATCC MYA-4695 / CBS 11777 / NBRC 106824 / NRRL Y48691</strain>
    </source>
</reference>
<dbReference type="HOGENOM" id="CLU_000288_57_23_1"/>
<keyword evidence="1" id="KW-0678">Repressor</keyword>
<evidence type="ECO:0000256" key="1">
    <source>
        <dbReference type="ARBA" id="ARBA00022491"/>
    </source>
</evidence>
<dbReference type="InterPro" id="IPR001680">
    <property type="entry name" value="WD40_rpt"/>
</dbReference>
<name>S9X8L2_SCHCR</name>
<dbReference type="PROSITE" id="PS00678">
    <property type="entry name" value="WD_REPEATS_1"/>
    <property type="match status" value="3"/>
</dbReference>
<dbReference type="Gene3D" id="1.20.5.340">
    <property type="match status" value="1"/>
</dbReference>
<dbReference type="RefSeq" id="XP_013021969.1">
    <property type="nucleotide sequence ID" value="XM_013166515.1"/>
</dbReference>
<dbReference type="PROSITE" id="PS50082">
    <property type="entry name" value="WD_REPEATS_2"/>
    <property type="match status" value="6"/>
</dbReference>
<keyword evidence="7" id="KW-0175">Coiled coil</keyword>